<comment type="caution">
    <text evidence="2">The sequence shown here is derived from an EMBL/GenBank/DDBJ whole genome shotgun (WGS) entry which is preliminary data.</text>
</comment>
<gene>
    <name evidence="2" type="ORF">BJX66DRAFT_312358</name>
</gene>
<reference evidence="2 3" key="1">
    <citation type="submission" date="2024-07" db="EMBL/GenBank/DDBJ databases">
        <title>Section-level genome sequencing and comparative genomics of Aspergillus sections Usti and Cavernicolus.</title>
        <authorList>
            <consortium name="Lawrence Berkeley National Laboratory"/>
            <person name="Nybo J.L."/>
            <person name="Vesth T.C."/>
            <person name="Theobald S."/>
            <person name="Frisvad J.C."/>
            <person name="Larsen T.O."/>
            <person name="Kjaerboelling I."/>
            <person name="Rothschild-Mancinelli K."/>
            <person name="Lyhne E.K."/>
            <person name="Kogle M.E."/>
            <person name="Barry K."/>
            <person name="Clum A."/>
            <person name="Na H."/>
            <person name="Ledsgaard L."/>
            <person name="Lin J."/>
            <person name="Lipzen A."/>
            <person name="Kuo A."/>
            <person name="Riley R."/>
            <person name="Mondo S."/>
            <person name="Labutti K."/>
            <person name="Haridas S."/>
            <person name="Pangalinan J."/>
            <person name="Salamov A.A."/>
            <person name="Simmons B.A."/>
            <person name="Magnuson J.K."/>
            <person name="Chen J."/>
            <person name="Drula E."/>
            <person name="Henrissat B."/>
            <person name="Wiebenga A."/>
            <person name="Lubbers R.J."/>
            <person name="Gomes A.C."/>
            <person name="Makela M.R."/>
            <person name="Stajich J."/>
            <person name="Grigoriev I.V."/>
            <person name="Mortensen U.H."/>
            <person name="De Vries R.P."/>
            <person name="Baker S.E."/>
            <person name="Andersen M.R."/>
        </authorList>
    </citation>
    <scope>NUCLEOTIDE SEQUENCE [LARGE SCALE GENOMIC DNA]</scope>
    <source>
        <strain evidence="2 3">CBS 209.92</strain>
    </source>
</reference>
<keyword evidence="1" id="KW-0812">Transmembrane</keyword>
<dbReference type="EMBL" id="JBFTWV010000112">
    <property type="protein sequence ID" value="KAL2786709.1"/>
    <property type="molecule type" value="Genomic_DNA"/>
</dbReference>
<keyword evidence="1" id="KW-1133">Transmembrane helix</keyword>
<proteinExistence type="predicted"/>
<keyword evidence="3" id="KW-1185">Reference proteome</keyword>
<evidence type="ECO:0000256" key="1">
    <source>
        <dbReference type="SAM" id="Phobius"/>
    </source>
</evidence>
<evidence type="ECO:0000313" key="2">
    <source>
        <dbReference type="EMBL" id="KAL2786709.1"/>
    </source>
</evidence>
<name>A0ABR4FTY2_9EURO</name>
<accession>A0ABR4FTY2</accession>
<organism evidence="2 3">
    <name type="scientific">Aspergillus keveii</name>
    <dbReference type="NCBI Taxonomy" id="714993"/>
    <lineage>
        <taxon>Eukaryota</taxon>
        <taxon>Fungi</taxon>
        <taxon>Dikarya</taxon>
        <taxon>Ascomycota</taxon>
        <taxon>Pezizomycotina</taxon>
        <taxon>Eurotiomycetes</taxon>
        <taxon>Eurotiomycetidae</taxon>
        <taxon>Eurotiales</taxon>
        <taxon>Aspergillaceae</taxon>
        <taxon>Aspergillus</taxon>
        <taxon>Aspergillus subgen. Nidulantes</taxon>
    </lineage>
</organism>
<sequence>MNIILSLLSYVFQCAVWVGVFVRWLKWLYISPPRGCGECRIGVRGSPAWQRERLL</sequence>
<evidence type="ECO:0000313" key="3">
    <source>
        <dbReference type="Proteomes" id="UP001610563"/>
    </source>
</evidence>
<protein>
    <submittedName>
        <fullName evidence="2">Uncharacterized protein</fullName>
    </submittedName>
</protein>
<dbReference type="Proteomes" id="UP001610563">
    <property type="component" value="Unassembled WGS sequence"/>
</dbReference>
<keyword evidence="1" id="KW-0472">Membrane</keyword>
<feature type="transmembrane region" description="Helical" evidence="1">
    <location>
        <begin position="6"/>
        <end position="25"/>
    </location>
</feature>